<dbReference type="InterPro" id="IPR006675">
    <property type="entry name" value="HDIG_dom"/>
</dbReference>
<dbReference type="RefSeq" id="WP_344433518.1">
    <property type="nucleotide sequence ID" value="NZ_BAAASL010000003.1"/>
</dbReference>
<dbReference type="InterPro" id="IPR003607">
    <property type="entry name" value="HD/PDEase_dom"/>
</dbReference>
<organism evidence="2 3">
    <name type="scientific">Streptomyces luteosporeus</name>
    <dbReference type="NCBI Taxonomy" id="173856"/>
    <lineage>
        <taxon>Bacteria</taxon>
        <taxon>Bacillati</taxon>
        <taxon>Actinomycetota</taxon>
        <taxon>Actinomycetes</taxon>
        <taxon>Kitasatosporales</taxon>
        <taxon>Streptomycetaceae</taxon>
        <taxon>Streptomyces</taxon>
    </lineage>
</organism>
<protein>
    <submittedName>
        <fullName evidence="2">HD domain-containing protein</fullName>
    </submittedName>
</protein>
<evidence type="ECO:0000259" key="1">
    <source>
        <dbReference type="SMART" id="SM00471"/>
    </source>
</evidence>
<keyword evidence="3" id="KW-1185">Reference proteome</keyword>
<evidence type="ECO:0000313" key="3">
    <source>
        <dbReference type="Proteomes" id="UP001500886"/>
    </source>
</evidence>
<dbReference type="Proteomes" id="UP001500886">
    <property type="component" value="Unassembled WGS sequence"/>
</dbReference>
<feature type="domain" description="HD/PDEase" evidence="1">
    <location>
        <begin position="22"/>
        <end position="156"/>
    </location>
</feature>
<comment type="caution">
    <text evidence="2">The sequence shown here is derived from an EMBL/GenBank/DDBJ whole genome shotgun (WGS) entry which is preliminary data.</text>
</comment>
<dbReference type="NCBIfam" id="TIGR00277">
    <property type="entry name" value="HDIG"/>
    <property type="match status" value="1"/>
</dbReference>
<dbReference type="SUPFAM" id="SSF109604">
    <property type="entry name" value="HD-domain/PDEase-like"/>
    <property type="match status" value="1"/>
</dbReference>
<proteinExistence type="predicted"/>
<accession>A0ABP6G521</accession>
<dbReference type="CDD" id="cd00077">
    <property type="entry name" value="HDc"/>
    <property type="match status" value="1"/>
</dbReference>
<name>A0ABP6G521_9ACTN</name>
<dbReference type="InterPro" id="IPR006674">
    <property type="entry name" value="HD_domain"/>
</dbReference>
<sequence>MRLPTDRQIRALHEKYAPTPQALEVVHSHCTIVADLAEQFVSRSRRPVDAALVRAGALLHDIGVYRLFDGDGRLDHASYIRHGILGHELLRAEGLPEALCRFCSCHTGVGVTRADIRRQNLDLPEADYVATTPEEELVMYADKFHTKTTPAAFVTADAYAAHVARFGEEKVTAFQALRARYGEPDLAALQGAGAPSAAPAAPRA</sequence>
<gene>
    <name evidence="2" type="ORF">GCM10010315_10540</name>
</gene>
<reference evidence="3" key="1">
    <citation type="journal article" date="2019" name="Int. J. Syst. Evol. Microbiol.">
        <title>The Global Catalogue of Microorganisms (GCM) 10K type strain sequencing project: providing services to taxonomists for standard genome sequencing and annotation.</title>
        <authorList>
            <consortium name="The Broad Institute Genomics Platform"/>
            <consortium name="The Broad Institute Genome Sequencing Center for Infectious Disease"/>
            <person name="Wu L."/>
            <person name="Ma J."/>
        </authorList>
    </citation>
    <scope>NUCLEOTIDE SEQUENCE [LARGE SCALE GENOMIC DNA]</scope>
    <source>
        <strain evidence="3">JCM 4542</strain>
    </source>
</reference>
<evidence type="ECO:0000313" key="2">
    <source>
        <dbReference type="EMBL" id="GAA2710527.1"/>
    </source>
</evidence>
<dbReference type="EMBL" id="BAAASL010000003">
    <property type="protein sequence ID" value="GAA2710527.1"/>
    <property type="molecule type" value="Genomic_DNA"/>
</dbReference>
<dbReference type="Pfam" id="PF01966">
    <property type="entry name" value="HD"/>
    <property type="match status" value="1"/>
</dbReference>
<dbReference type="SMART" id="SM00471">
    <property type="entry name" value="HDc"/>
    <property type="match status" value="1"/>
</dbReference>
<dbReference type="Gene3D" id="1.10.3210.10">
    <property type="entry name" value="Hypothetical protein af1432"/>
    <property type="match status" value="1"/>
</dbReference>